<evidence type="ECO:0000313" key="3">
    <source>
        <dbReference type="Proteomes" id="UP000271098"/>
    </source>
</evidence>
<sequence>MKKEGTLQKRKRKQKSDSGTIAGTPRQPATFKKLSSSIQERNNRIYAHSHSASPSSSALICSKYASIACTSGYMLGNGATVGANTFGIAHETVHDQSLPYHHVISSIGTINDDQLCSWNIPSTSTHYGTTQGLPLPGLEASNIIGPSQTTLAGQYETPSIEAPITGIPTEV</sequence>
<evidence type="ECO:0000313" key="2">
    <source>
        <dbReference type="EMBL" id="VDK39621.1"/>
    </source>
</evidence>
<protein>
    <submittedName>
        <fullName evidence="4">Ovule protein</fullName>
    </submittedName>
</protein>
<name>A0A183D404_9BILA</name>
<dbReference type="EMBL" id="UYRT01005918">
    <property type="protein sequence ID" value="VDK39621.1"/>
    <property type="molecule type" value="Genomic_DNA"/>
</dbReference>
<proteinExistence type="predicted"/>
<dbReference type="OrthoDB" id="515401at2759"/>
<reference evidence="4" key="1">
    <citation type="submission" date="2016-06" db="UniProtKB">
        <authorList>
            <consortium name="WormBaseParasite"/>
        </authorList>
    </citation>
    <scope>IDENTIFICATION</scope>
</reference>
<gene>
    <name evidence="2" type="ORF">GPUH_LOCUS3445</name>
</gene>
<keyword evidence="3" id="KW-1185">Reference proteome</keyword>
<feature type="region of interest" description="Disordered" evidence="1">
    <location>
        <begin position="1"/>
        <end position="31"/>
    </location>
</feature>
<dbReference type="WBParaSite" id="GPUH_0000345101-mRNA-1">
    <property type="protein sequence ID" value="GPUH_0000345101-mRNA-1"/>
    <property type="gene ID" value="GPUH_0000345101"/>
</dbReference>
<evidence type="ECO:0000256" key="1">
    <source>
        <dbReference type="SAM" id="MobiDB-lite"/>
    </source>
</evidence>
<accession>A0A183D404</accession>
<dbReference type="Proteomes" id="UP000271098">
    <property type="component" value="Unassembled WGS sequence"/>
</dbReference>
<organism evidence="4">
    <name type="scientific">Gongylonema pulchrum</name>
    <dbReference type="NCBI Taxonomy" id="637853"/>
    <lineage>
        <taxon>Eukaryota</taxon>
        <taxon>Metazoa</taxon>
        <taxon>Ecdysozoa</taxon>
        <taxon>Nematoda</taxon>
        <taxon>Chromadorea</taxon>
        <taxon>Rhabditida</taxon>
        <taxon>Spirurina</taxon>
        <taxon>Spiruromorpha</taxon>
        <taxon>Spiruroidea</taxon>
        <taxon>Gongylonematidae</taxon>
        <taxon>Gongylonema</taxon>
    </lineage>
</organism>
<evidence type="ECO:0000313" key="4">
    <source>
        <dbReference type="WBParaSite" id="GPUH_0000345101-mRNA-1"/>
    </source>
</evidence>
<dbReference type="AlphaFoldDB" id="A0A183D404"/>
<reference evidence="2 3" key="2">
    <citation type="submission" date="2018-11" db="EMBL/GenBank/DDBJ databases">
        <authorList>
            <consortium name="Pathogen Informatics"/>
        </authorList>
    </citation>
    <scope>NUCLEOTIDE SEQUENCE [LARGE SCALE GENOMIC DNA]</scope>
</reference>